<dbReference type="GO" id="GO:0016042">
    <property type="term" value="P:lipid catabolic process"/>
    <property type="evidence" value="ECO:0007669"/>
    <property type="project" value="InterPro"/>
</dbReference>
<dbReference type="AlphaFoldDB" id="A0A857M7Z9"/>
<feature type="region of interest" description="Disordered" evidence="1">
    <location>
        <begin position="59"/>
        <end position="80"/>
    </location>
</feature>
<sequence>MRSAAAGETGRNKGRAGAATPTRALLSVLALVTGCLGVTGCQGAVDYSPVTPIRVDTALPTPADTGRLPEGFPETGGTGPGALVSVRRATKVPRMLAETGASTWIITYLSEASWVPGADRVTALVAIPGGAAPAGGFPVMAFNHGNTGVNFDCAPSLYDDLLNQTVSIAAFVKNGFVVVASDYGGMTGDPASPGLAFLDTSAMGRDVVNAVRAARGLSSAVGRRWAVAGGSLGGAATWGTNAVLAESGAAGPDDVAGDLVAAAAWAPVVNVEELVDKALAGTLTTEQRHLYFLAVMQLKATTHPEIVVSDYIHGSMYRNRELLRLCTGPRLPEAVEVITRAPASDLLPADARAATVMRRLLRSLLPPARLKVPMVVVYGGADKIVDFDWIEQAIHRSCAAGSVIAWQKHAGQGHDNVDASWVFSWLRTRFAGDAASDNCAANQVESR</sequence>
<name>A0A857M7Z9_9ACTN</name>
<dbReference type="InterPro" id="IPR005152">
    <property type="entry name" value="Lipase_secreted"/>
</dbReference>
<evidence type="ECO:0008006" key="3">
    <source>
        <dbReference type="Google" id="ProtNLM"/>
    </source>
</evidence>
<reference evidence="2" key="1">
    <citation type="journal article" date="2021" name="Nat. Microbiol.">
        <title>Cocultivation of an ultrasmall environmental parasitic bacterium with lytic ability against bacteria associated with wastewater foams.</title>
        <authorList>
            <person name="Batinovic S."/>
            <person name="Rose J.J.A."/>
            <person name="Ratcliffe J."/>
            <person name="Seviour R.J."/>
            <person name="Petrovski S."/>
        </authorList>
    </citation>
    <scope>NUCLEOTIDE SEQUENCE</scope>
    <source>
        <strain evidence="2">CON44</strain>
    </source>
</reference>
<dbReference type="PROSITE" id="PS51257">
    <property type="entry name" value="PROKAR_LIPOPROTEIN"/>
    <property type="match status" value="1"/>
</dbReference>
<dbReference type="EMBL" id="CP045810">
    <property type="protein sequence ID" value="QHN38504.1"/>
    <property type="molecule type" value="Genomic_DNA"/>
</dbReference>
<dbReference type="Gene3D" id="3.40.50.1820">
    <property type="entry name" value="alpha/beta hydrolase"/>
    <property type="match status" value="2"/>
</dbReference>
<protein>
    <recommendedName>
        <fullName evidence="3">Secretory lipase</fullName>
    </recommendedName>
</protein>
<gene>
    <name evidence="2" type="ORF">GII30_04315</name>
</gene>
<dbReference type="PANTHER" id="PTHR34853:SF1">
    <property type="entry name" value="LIPASE 5"/>
    <property type="match status" value="1"/>
</dbReference>
<dbReference type="GO" id="GO:0004806">
    <property type="term" value="F:triacylglycerol lipase activity"/>
    <property type="evidence" value="ECO:0007669"/>
    <property type="project" value="InterPro"/>
</dbReference>
<dbReference type="SUPFAM" id="SSF53474">
    <property type="entry name" value="alpha/beta-Hydrolases"/>
    <property type="match status" value="1"/>
</dbReference>
<evidence type="ECO:0000313" key="2">
    <source>
        <dbReference type="EMBL" id="QHN38504.1"/>
    </source>
</evidence>
<dbReference type="RefSeq" id="WP_005188121.1">
    <property type="nucleotide sequence ID" value="NZ_CP045810.1"/>
</dbReference>
<dbReference type="PIRSF" id="PIRSF029171">
    <property type="entry name" value="Esterase_LipA"/>
    <property type="match status" value="1"/>
</dbReference>
<proteinExistence type="predicted"/>
<organism evidence="2">
    <name type="scientific">Gordonia amarae</name>
    <dbReference type="NCBI Taxonomy" id="36821"/>
    <lineage>
        <taxon>Bacteria</taxon>
        <taxon>Bacillati</taxon>
        <taxon>Actinomycetota</taxon>
        <taxon>Actinomycetes</taxon>
        <taxon>Mycobacteriales</taxon>
        <taxon>Gordoniaceae</taxon>
        <taxon>Gordonia</taxon>
    </lineage>
</organism>
<evidence type="ECO:0000256" key="1">
    <source>
        <dbReference type="SAM" id="MobiDB-lite"/>
    </source>
</evidence>
<dbReference type="InterPro" id="IPR029058">
    <property type="entry name" value="AB_hydrolase_fold"/>
</dbReference>
<dbReference type="PANTHER" id="PTHR34853">
    <property type="match status" value="1"/>
</dbReference>
<dbReference type="Pfam" id="PF03583">
    <property type="entry name" value="LIP"/>
    <property type="match status" value="1"/>
</dbReference>
<accession>A0A857M7Z9</accession>